<dbReference type="PANTHER" id="PTHR48051">
    <property type="match status" value="1"/>
</dbReference>
<dbReference type="InterPro" id="IPR001611">
    <property type="entry name" value="Leu-rich_rpt"/>
</dbReference>
<dbReference type="InterPro" id="IPR050216">
    <property type="entry name" value="LRR_domain-containing"/>
</dbReference>
<dbReference type="Pfam" id="PF10428">
    <property type="entry name" value="SOG2"/>
    <property type="match status" value="1"/>
</dbReference>
<feature type="compositionally biased region" description="Polar residues" evidence="3">
    <location>
        <begin position="11"/>
        <end position="20"/>
    </location>
</feature>
<reference evidence="4" key="2">
    <citation type="submission" date="2020-05" db="EMBL/GenBank/DDBJ databases">
        <authorList>
            <person name="Kim H.-S."/>
            <person name="Proctor R.H."/>
            <person name="Brown D.W."/>
        </authorList>
    </citation>
    <scope>NUCLEOTIDE SEQUENCE</scope>
    <source>
        <strain evidence="4">NRRL 45417</strain>
    </source>
</reference>
<dbReference type="GO" id="GO:0005737">
    <property type="term" value="C:cytoplasm"/>
    <property type="evidence" value="ECO:0007669"/>
    <property type="project" value="TreeGrafter"/>
</dbReference>
<dbReference type="InterPro" id="IPR019487">
    <property type="entry name" value="RAM_signalling_pathway_SOG2"/>
</dbReference>
<proteinExistence type="predicted"/>
<dbReference type="EMBL" id="JABFAI010000070">
    <property type="protein sequence ID" value="KAF4957451.1"/>
    <property type="molecule type" value="Genomic_DNA"/>
</dbReference>
<feature type="compositionally biased region" description="Polar residues" evidence="3">
    <location>
        <begin position="55"/>
        <end position="66"/>
    </location>
</feature>
<feature type="region of interest" description="Disordered" evidence="3">
    <location>
        <begin position="258"/>
        <end position="310"/>
    </location>
</feature>
<evidence type="ECO:0000256" key="3">
    <source>
        <dbReference type="SAM" id="MobiDB-lite"/>
    </source>
</evidence>
<dbReference type="SUPFAM" id="SSF52075">
    <property type="entry name" value="Outer arm dynein light chain 1"/>
    <property type="match status" value="1"/>
</dbReference>
<feature type="compositionally biased region" description="Polar residues" evidence="3">
    <location>
        <begin position="559"/>
        <end position="568"/>
    </location>
</feature>
<evidence type="ECO:0008006" key="6">
    <source>
        <dbReference type="Google" id="ProtNLM"/>
    </source>
</evidence>
<dbReference type="Gene3D" id="3.80.10.10">
    <property type="entry name" value="Ribonuclease Inhibitor"/>
    <property type="match status" value="1"/>
</dbReference>
<reference evidence="4" key="1">
    <citation type="journal article" date="2020" name="BMC Genomics">
        <title>Correction to: Identification and distribution of gene clusters required for synthesis of sphingolipid metabolism inhibitors in diverse species of the filamentous fungus Fusarium.</title>
        <authorList>
            <person name="Kim H.S."/>
            <person name="Lohmar J.M."/>
            <person name="Busman M."/>
            <person name="Brown D.W."/>
            <person name="Naumann T.A."/>
            <person name="Divon H.H."/>
            <person name="Lysoe E."/>
            <person name="Uhlig S."/>
            <person name="Proctor R.H."/>
        </authorList>
    </citation>
    <scope>NUCLEOTIDE SEQUENCE</scope>
    <source>
        <strain evidence="4">NRRL 45417</strain>
    </source>
</reference>
<evidence type="ECO:0000313" key="4">
    <source>
        <dbReference type="EMBL" id="KAF4957451.1"/>
    </source>
</evidence>
<dbReference type="InterPro" id="IPR032675">
    <property type="entry name" value="LRR_dom_sf"/>
</dbReference>
<comment type="caution">
    <text evidence="4">The sequence shown here is derived from an EMBL/GenBank/DDBJ whole genome shotgun (WGS) entry which is preliminary data.</text>
</comment>
<organism evidence="4 5">
    <name type="scientific">Fusarium gaditjirri</name>
    <dbReference type="NCBI Taxonomy" id="282569"/>
    <lineage>
        <taxon>Eukaryota</taxon>
        <taxon>Fungi</taxon>
        <taxon>Dikarya</taxon>
        <taxon>Ascomycota</taxon>
        <taxon>Pezizomycotina</taxon>
        <taxon>Sordariomycetes</taxon>
        <taxon>Hypocreomycetidae</taxon>
        <taxon>Hypocreales</taxon>
        <taxon>Nectriaceae</taxon>
        <taxon>Fusarium</taxon>
        <taxon>Fusarium nisikadoi species complex</taxon>
    </lineage>
</organism>
<keyword evidence="5" id="KW-1185">Reference proteome</keyword>
<dbReference type="InterPro" id="IPR003591">
    <property type="entry name" value="Leu-rich_rpt_typical-subtyp"/>
</dbReference>
<evidence type="ECO:0000256" key="1">
    <source>
        <dbReference type="ARBA" id="ARBA00022614"/>
    </source>
</evidence>
<dbReference type="SMART" id="SM00369">
    <property type="entry name" value="LRR_TYP"/>
    <property type="match status" value="3"/>
</dbReference>
<feature type="region of interest" description="Disordered" evidence="3">
    <location>
        <begin position="559"/>
        <end position="623"/>
    </location>
</feature>
<dbReference type="Pfam" id="PF13855">
    <property type="entry name" value="LRR_8"/>
    <property type="match status" value="1"/>
</dbReference>
<dbReference type="AlphaFoldDB" id="A0A8H4X1G3"/>
<keyword evidence="1" id="KW-0433">Leucine-rich repeat</keyword>
<keyword evidence="2" id="KW-0677">Repeat</keyword>
<dbReference type="Pfam" id="PF00560">
    <property type="entry name" value="LRR_1"/>
    <property type="match status" value="1"/>
</dbReference>
<sequence>MTPAFHPAKTASASIDNASSLILDHGRNASNSPENFPVPQPSSRRPGPRDAPNISPKSQQSPNSDKQALECAQHALEKALGDGTDRVAEMNISGQSVSQGITIDLSHNNLFSLPDDAIDIINYNIERLALSHNRLSTIPPRLALCTSLRYLNIRSNSICIFPPVLLELNRLEILDLSRNKLKALPEDIAKMTSLKVLAAQRNEIEHLPFCVAEMTSLLALKVDTNPLNPMLKRIVEAHSLGPTPNGFLKHEAKPAVARSASEKSLGSSEEVEAYHHSSKQSRAGRFPIKVNGTDEPVSRPPPFPAKSHSKTLSLHSNALWSPGTLPLALDETERSQSISDVLWAPDPRGARNNTSRPAPALNKRFGVHQVPQLPTTDRLSLHLRGLSLSAAISSGAQAREPKEGPSPSPEELLNVIPISKSHAYDPLLDMARTVFLSVHRIHWLVEALSSLTSDKGYKRSSLQMVAYNASLHLGELGRQLQNYTYRAGRDYGTRGNANQIKRACTVLIKAYLPLCSQICQNVELLVDRADERFVYEFICLLYASAMGLRAELLRTSANHKVPGQTTKPSPALEQPPRTKRSGKRSLSIRTPAHGHPRAHSPSGSITPRWSPRTPPPPAPALTLNGEHELLDQLHTALCRLCNLIPETLPVISRRFLTKIDSTKGQRSALDACSKVISLTEAVNNSLASMKMKLPASSRDLYYRFIDAWVTFGSIVKSLNIRLSPEPNTRKKLQQIQQLVKEAMHCLRSLMPSTAPTTTLFQSLPGSLPSIPLTPQQASLGPAA</sequence>
<evidence type="ECO:0000313" key="5">
    <source>
        <dbReference type="Proteomes" id="UP000604273"/>
    </source>
</evidence>
<dbReference type="Proteomes" id="UP000604273">
    <property type="component" value="Unassembled WGS sequence"/>
</dbReference>
<protein>
    <recommendedName>
        <fullName evidence="6">Leucine-rich repeat-containing protein sog2</fullName>
    </recommendedName>
</protein>
<dbReference type="PANTHER" id="PTHR48051:SF46">
    <property type="entry name" value="LEUCINE RICH REPEAT-CONTAINING DOMAIN PROTEIN"/>
    <property type="match status" value="1"/>
</dbReference>
<gene>
    <name evidence="4" type="ORF">FGADI_3087</name>
</gene>
<feature type="region of interest" description="Disordered" evidence="3">
    <location>
        <begin position="1"/>
        <end position="68"/>
    </location>
</feature>
<name>A0A8H4X1G3_9HYPO</name>
<dbReference type="OrthoDB" id="1394818at2759"/>
<dbReference type="PROSITE" id="PS51450">
    <property type="entry name" value="LRR"/>
    <property type="match status" value="2"/>
</dbReference>
<evidence type="ECO:0000256" key="2">
    <source>
        <dbReference type="ARBA" id="ARBA00022737"/>
    </source>
</evidence>
<accession>A0A8H4X1G3</accession>